<feature type="domain" description="Integrase catalytic" evidence="1">
    <location>
        <begin position="274"/>
        <end position="438"/>
    </location>
</feature>
<gene>
    <name evidence="2" type="ORF">LEP1GSC125_2952</name>
</gene>
<dbReference type="EMBL" id="AKWM02000045">
    <property type="protein sequence ID" value="EKR99744.1"/>
    <property type="molecule type" value="Genomic_DNA"/>
</dbReference>
<reference evidence="2 3" key="1">
    <citation type="journal article" date="2014" name="Int. J. Syst. Evol. Microbiol.">
        <title>Leptospira mayottensis sp. nov., a pathogenic species of the genus Leptospira isolated from humans.</title>
        <authorList>
            <person name="Bourhy P."/>
            <person name="Collet L."/>
            <person name="Brisse S."/>
            <person name="Picardeau M."/>
        </authorList>
    </citation>
    <scope>NUCLEOTIDE SEQUENCE [LARGE SCALE GENOMIC DNA]</scope>
    <source>
        <strain evidence="2 3">200901122</strain>
    </source>
</reference>
<dbReference type="GO" id="GO:0015074">
    <property type="term" value="P:DNA integration"/>
    <property type="evidence" value="ECO:0007669"/>
    <property type="project" value="InterPro"/>
</dbReference>
<dbReference type="AlphaFoldDB" id="A0AA87MQ29"/>
<dbReference type="Proteomes" id="UP000001343">
    <property type="component" value="Unassembled WGS sequence"/>
</dbReference>
<dbReference type="GO" id="GO:0003676">
    <property type="term" value="F:nucleic acid binding"/>
    <property type="evidence" value="ECO:0007669"/>
    <property type="project" value="InterPro"/>
</dbReference>
<dbReference type="Pfam" id="PF00665">
    <property type="entry name" value="rve"/>
    <property type="match status" value="1"/>
</dbReference>
<evidence type="ECO:0000313" key="2">
    <source>
        <dbReference type="EMBL" id="EKR99744.1"/>
    </source>
</evidence>
<name>A0AA87MQ29_9LEPT</name>
<dbReference type="PROSITE" id="PS50994">
    <property type="entry name" value="INTEGRASE"/>
    <property type="match status" value="1"/>
</dbReference>
<proteinExistence type="predicted"/>
<evidence type="ECO:0000259" key="1">
    <source>
        <dbReference type="PROSITE" id="PS50994"/>
    </source>
</evidence>
<organism evidence="2 3">
    <name type="scientific">Leptospira mayottensis 200901122</name>
    <dbReference type="NCBI Taxonomy" id="1193010"/>
    <lineage>
        <taxon>Bacteria</taxon>
        <taxon>Pseudomonadati</taxon>
        <taxon>Spirochaetota</taxon>
        <taxon>Spirochaetia</taxon>
        <taxon>Leptospirales</taxon>
        <taxon>Leptospiraceae</taxon>
        <taxon>Leptospira</taxon>
    </lineage>
</organism>
<dbReference type="InterPro" id="IPR001584">
    <property type="entry name" value="Integrase_cat-core"/>
</dbReference>
<dbReference type="InterPro" id="IPR012337">
    <property type="entry name" value="RNaseH-like_sf"/>
</dbReference>
<accession>A0AA87MQ29</accession>
<evidence type="ECO:0000313" key="3">
    <source>
        <dbReference type="Proteomes" id="UP000001343"/>
    </source>
</evidence>
<sequence length="467" mass="54254">MAGIFPANSLIKYSFFKKAPNFHSFVIILFLYIHKGKLIHPNRKGLQMNLIPFKIKNSYHTALVLKTQLNLLSTLEKEMIPRSTRHDWKNRDLNSMIGYDENDPIFKNLNLYKKALESKTFIKAFKSLFSLYSFYNSLSENIQGKRRIWNDRKKEIASLIEKIAPFFSLKRACRFMKISVQRYRRWKKEIHCVSSAFNLCRKLHPKQLTIEEQQIISKYLKNPEFFNWPLRSLFYKILKDGSAFFSLATFYKYAKVLGPAREIIRKARRRTGIRASSPLTLLHMDTTILRVQDGSKVYIHFIMDNFSRAILGWKASVEWNSKNTLTNLQEVCEKFNLFYKPIRLLCDDGSENAGEVDSFLNRPGLFIKKLIAQVDIHFSNSMVEALNKIMKYRFLFPKNLASFQDVIRTLETAVPIYNSRPSGVLFGYSPNEVLNGAIPDRLLFSEQIKQAASNRPKINSGDACGSC</sequence>
<dbReference type="SUPFAM" id="SSF53098">
    <property type="entry name" value="Ribonuclease H-like"/>
    <property type="match status" value="1"/>
</dbReference>
<dbReference type="InterPro" id="IPR036397">
    <property type="entry name" value="RNaseH_sf"/>
</dbReference>
<comment type="caution">
    <text evidence="2">The sequence shown here is derived from an EMBL/GenBank/DDBJ whole genome shotgun (WGS) entry which is preliminary data.</text>
</comment>
<protein>
    <submittedName>
        <fullName evidence="2">Integrase core domain protein</fullName>
    </submittedName>
</protein>
<dbReference type="Gene3D" id="3.30.420.10">
    <property type="entry name" value="Ribonuclease H-like superfamily/Ribonuclease H"/>
    <property type="match status" value="1"/>
</dbReference>